<dbReference type="InterPro" id="IPR008928">
    <property type="entry name" value="6-hairpin_glycosidase_sf"/>
</dbReference>
<dbReference type="AlphaFoldDB" id="A0A7W3ITF8"/>
<dbReference type="Gene3D" id="1.50.10.10">
    <property type="match status" value="1"/>
</dbReference>
<name>A0A7W3ITF8_9ACTN</name>
<organism evidence="1 2">
    <name type="scientific">Microlunatus kandeliicorticis</name>
    <dbReference type="NCBI Taxonomy" id="1759536"/>
    <lineage>
        <taxon>Bacteria</taxon>
        <taxon>Bacillati</taxon>
        <taxon>Actinomycetota</taxon>
        <taxon>Actinomycetes</taxon>
        <taxon>Propionibacteriales</taxon>
        <taxon>Propionibacteriaceae</taxon>
        <taxon>Microlunatus</taxon>
    </lineage>
</organism>
<comment type="caution">
    <text evidence="1">The sequence shown here is derived from an EMBL/GenBank/DDBJ whole genome shotgun (WGS) entry which is preliminary data.</text>
</comment>
<dbReference type="RefSeq" id="WP_182560547.1">
    <property type="nucleotide sequence ID" value="NZ_JACGWT010000004.1"/>
</dbReference>
<gene>
    <name evidence="1" type="ORF">FHX74_002544</name>
</gene>
<protein>
    <recommendedName>
        <fullName evidence="3">Glycosyl hydrolase family 65, N-terminal domain</fullName>
    </recommendedName>
</protein>
<dbReference type="InterPro" id="IPR013780">
    <property type="entry name" value="Glyco_hydro_b"/>
</dbReference>
<evidence type="ECO:0008006" key="3">
    <source>
        <dbReference type="Google" id="ProtNLM"/>
    </source>
</evidence>
<dbReference type="SUPFAM" id="SSF48208">
    <property type="entry name" value="Six-hairpin glycosidases"/>
    <property type="match status" value="1"/>
</dbReference>
<proteinExistence type="predicted"/>
<dbReference type="Gene3D" id="2.60.40.1180">
    <property type="entry name" value="Golgi alpha-mannosidase II"/>
    <property type="match status" value="1"/>
</dbReference>
<reference evidence="1 2" key="1">
    <citation type="submission" date="2020-07" db="EMBL/GenBank/DDBJ databases">
        <title>Sequencing the genomes of 1000 actinobacteria strains.</title>
        <authorList>
            <person name="Klenk H.-P."/>
        </authorList>
    </citation>
    <scope>NUCLEOTIDE SEQUENCE [LARGE SCALE GENOMIC DNA]</scope>
    <source>
        <strain evidence="1 2">DSM 100723</strain>
    </source>
</reference>
<evidence type="ECO:0000313" key="2">
    <source>
        <dbReference type="Proteomes" id="UP000523079"/>
    </source>
</evidence>
<accession>A0A7W3ITF8</accession>
<dbReference type="GO" id="GO:0005975">
    <property type="term" value="P:carbohydrate metabolic process"/>
    <property type="evidence" value="ECO:0007669"/>
    <property type="project" value="InterPro"/>
</dbReference>
<evidence type="ECO:0000313" key="1">
    <source>
        <dbReference type="EMBL" id="MBA8794916.1"/>
    </source>
</evidence>
<sequence>MTRGDRGRPWLFAPDVAALVGRSDLEHRGTVGRGPEGFPVGSGRLGGPVWQSDERTLSLQLNHTDAFMFGDASAASSDHPNAGGGALGRVHVDLGGPVFGPDTTQRLALHRGTLTVDGAGVHVEVSGDPVGDRVMIMVRDERAEPAPVTVALTLVREADQHWGEHRASSVLRTLGRSAVLEQSITEPADSAVAGNDFAVSTVLSVSVPDRVVTAVTPGRVGERDCLRLELPAASGTTMIMINGAAVVGSDTGACRAVLAGIGAPVDPAAVREAALAWWEDFWDRSFVYLPDRPDYEQRRTYFLYLSAIANGGAFPGKYNGGLWIGEEDRRDWGSFYWNWNQDPLYQPLAAADQLELLFPLIRMRYAALPRYRAAARQLWGADGLFIGETVGVLGWEVLADDVADELRDYYGFRRPVPGPALREQTARRNRFLVPWNWYVDGVERPAGYVTHTLVATQETAEHLWTVYGHTLDLDWLREVAYPFIAGAAELYRTFPGLRREDDGLFHVTGTNLHEHIWGGRDVIDDLALARGTFGVAVAAAELLDLDAELREQWALIRDHLAPYPRRTDPGALWAATTNPTLADRLASPEPAWAQGLEPAVFVRDLHGTESPVLKMIEKYDVLTLETRDQGLDGGDWAIAQNTFRHAPGYLNQVSGDEVDRNGSSRFHVDAARLGRADDLDRILATQYGVFSTYGEQPNLLFDQGDYYSIEGFGTFVTAVQEALQQSLAPRPGGDPVVRVFPAWPRDHDVRYRLLARGGFLVASAMTGGRIGYVEVESRLGGLLRVRKPWAEPTQVQRDGVPAERLDGPENALLTLDTDSGERLVLVRVGESPDDHRSSTVVPTRRP</sequence>
<dbReference type="InterPro" id="IPR012341">
    <property type="entry name" value="6hp_glycosidase-like_sf"/>
</dbReference>
<keyword evidence="2" id="KW-1185">Reference proteome</keyword>
<dbReference type="Proteomes" id="UP000523079">
    <property type="component" value="Unassembled WGS sequence"/>
</dbReference>
<dbReference type="EMBL" id="JACGWT010000004">
    <property type="protein sequence ID" value="MBA8794916.1"/>
    <property type="molecule type" value="Genomic_DNA"/>
</dbReference>